<comment type="caution">
    <text evidence="2">The sequence shown here is derived from an EMBL/GenBank/DDBJ whole genome shotgun (WGS) entry which is preliminary data.</text>
</comment>
<sequence>MKQTLAILLTFVSAAPSVQAFEVKEVLEHSTSGHHFSSAKADKNRAVYEVCNQGATPSTFFWSGARFGADAKGPLPADYCVQKTDYPVVHSEMIKEQSTVSTRTWSTDDVPTFTYCPAGSQTRDGFCKRSLLQFAGKWISELRVFSRDPEGLPYPVGESEFLFEGADQQITVSLRATDGTDASLISFRGTSLSQEELGASIEVFAGTISIGTLGDILFDLGYVENRDFGGTQDATILLQDTARIQILLDGQFGETLSAYTLASGVIIGADYSIQSSQ</sequence>
<dbReference type="EMBL" id="JBEHHI010000003">
    <property type="protein sequence ID" value="MEX5729904.1"/>
    <property type="molecule type" value="Genomic_DNA"/>
</dbReference>
<name>A0ABV3XXW7_9RHOB</name>
<feature type="signal peptide" evidence="1">
    <location>
        <begin position="1"/>
        <end position="20"/>
    </location>
</feature>
<accession>A0ABV3XXW7</accession>
<reference evidence="2 3" key="1">
    <citation type="submission" date="2024-06" db="EMBL/GenBank/DDBJ databases">
        <title>Genome of Rhodovulum iodosum, a marine photoferrotroph.</title>
        <authorList>
            <person name="Bianchini G."/>
            <person name="Nikeleit V."/>
            <person name="Kappler A."/>
            <person name="Bryce C."/>
            <person name="Sanchez-Baracaldo P."/>
        </authorList>
    </citation>
    <scope>NUCLEOTIDE SEQUENCE [LARGE SCALE GENOMIC DNA]</scope>
    <source>
        <strain evidence="2 3">UT/N1</strain>
    </source>
</reference>
<gene>
    <name evidence="2" type="ORF">Ga0609869_003257</name>
</gene>
<evidence type="ECO:0000256" key="1">
    <source>
        <dbReference type="SAM" id="SignalP"/>
    </source>
</evidence>
<keyword evidence="3" id="KW-1185">Reference proteome</keyword>
<evidence type="ECO:0000313" key="2">
    <source>
        <dbReference type="EMBL" id="MEX5729904.1"/>
    </source>
</evidence>
<organism evidence="2 3">
    <name type="scientific">Rhodovulum iodosum</name>
    <dbReference type="NCBI Taxonomy" id="68291"/>
    <lineage>
        <taxon>Bacteria</taxon>
        <taxon>Pseudomonadati</taxon>
        <taxon>Pseudomonadota</taxon>
        <taxon>Alphaproteobacteria</taxon>
        <taxon>Rhodobacterales</taxon>
        <taxon>Paracoccaceae</taxon>
        <taxon>Rhodovulum</taxon>
    </lineage>
</organism>
<keyword evidence="1" id="KW-0732">Signal</keyword>
<dbReference type="Proteomes" id="UP001560019">
    <property type="component" value="Unassembled WGS sequence"/>
</dbReference>
<evidence type="ECO:0000313" key="3">
    <source>
        <dbReference type="Proteomes" id="UP001560019"/>
    </source>
</evidence>
<proteinExistence type="predicted"/>
<feature type="chain" id="PRO_5045060582" evidence="1">
    <location>
        <begin position="21"/>
        <end position="277"/>
    </location>
</feature>
<dbReference type="RefSeq" id="WP_125404500.1">
    <property type="nucleotide sequence ID" value="NZ_JBEHHI010000003.1"/>
</dbReference>
<protein>
    <submittedName>
        <fullName evidence="2">Uncharacterized protein</fullName>
    </submittedName>
</protein>